<name>A0A562RBC3_9BURK</name>
<dbReference type="RefSeq" id="WP_145648998.1">
    <property type="nucleotide sequence ID" value="NZ_VLLB01000003.1"/>
</dbReference>
<feature type="chain" id="PRO_5021992024" description="Cell envelope biogenesis protein TolA" evidence="2">
    <location>
        <begin position="20"/>
        <end position="132"/>
    </location>
</feature>
<keyword evidence="4" id="KW-1185">Reference proteome</keyword>
<dbReference type="Proteomes" id="UP000318431">
    <property type="component" value="Unassembled WGS sequence"/>
</dbReference>
<evidence type="ECO:0000313" key="4">
    <source>
        <dbReference type="Proteomes" id="UP000318431"/>
    </source>
</evidence>
<feature type="compositionally biased region" description="Basic and acidic residues" evidence="1">
    <location>
        <begin position="47"/>
        <end position="58"/>
    </location>
</feature>
<feature type="signal peptide" evidence="2">
    <location>
        <begin position="1"/>
        <end position="19"/>
    </location>
</feature>
<dbReference type="EMBL" id="VLLB01000003">
    <property type="protein sequence ID" value="TWI66369.1"/>
    <property type="molecule type" value="Genomic_DNA"/>
</dbReference>
<gene>
    <name evidence="3" type="ORF">IP91_02182</name>
</gene>
<sequence>MRKSLITALFAMTAGAAFAQVPPGTAPAAETLRNVEPTQSTVGPHDQTGKHADKDAKGKKPAKHKKQATTKPHKTEDAASAAREAGSGSTPTGAHGTGTMGSSPISGNNGTAGAVGTGPSGNTNVPTGADKR</sequence>
<dbReference type="AlphaFoldDB" id="A0A562RBC3"/>
<organism evidence="3 4">
    <name type="scientific">Pseudoduganella lurida</name>
    <dbReference type="NCBI Taxonomy" id="1036180"/>
    <lineage>
        <taxon>Bacteria</taxon>
        <taxon>Pseudomonadati</taxon>
        <taxon>Pseudomonadota</taxon>
        <taxon>Betaproteobacteria</taxon>
        <taxon>Burkholderiales</taxon>
        <taxon>Oxalobacteraceae</taxon>
        <taxon>Telluria group</taxon>
        <taxon>Pseudoduganella</taxon>
    </lineage>
</organism>
<evidence type="ECO:0000256" key="2">
    <source>
        <dbReference type="SAM" id="SignalP"/>
    </source>
</evidence>
<evidence type="ECO:0000313" key="3">
    <source>
        <dbReference type="EMBL" id="TWI66369.1"/>
    </source>
</evidence>
<feature type="region of interest" description="Disordered" evidence="1">
    <location>
        <begin position="21"/>
        <end position="132"/>
    </location>
</feature>
<comment type="caution">
    <text evidence="3">The sequence shown here is derived from an EMBL/GenBank/DDBJ whole genome shotgun (WGS) entry which is preliminary data.</text>
</comment>
<feature type="compositionally biased region" description="Low complexity" evidence="1">
    <location>
        <begin position="78"/>
        <end position="89"/>
    </location>
</feature>
<reference evidence="3 4" key="1">
    <citation type="journal article" date="2015" name="Stand. Genomic Sci.">
        <title>Genomic Encyclopedia of Bacterial and Archaeal Type Strains, Phase III: the genomes of soil and plant-associated and newly described type strains.</title>
        <authorList>
            <person name="Whitman W.B."/>
            <person name="Woyke T."/>
            <person name="Klenk H.P."/>
            <person name="Zhou Y."/>
            <person name="Lilburn T.G."/>
            <person name="Beck B.J."/>
            <person name="De Vos P."/>
            <person name="Vandamme P."/>
            <person name="Eisen J.A."/>
            <person name="Garrity G."/>
            <person name="Hugenholtz P."/>
            <person name="Kyrpides N.C."/>
        </authorList>
    </citation>
    <scope>NUCLEOTIDE SEQUENCE [LARGE SCALE GENOMIC DNA]</scope>
    <source>
        <strain evidence="3 4">CGMCC 1.10822</strain>
    </source>
</reference>
<feature type="compositionally biased region" description="Basic residues" evidence="1">
    <location>
        <begin position="59"/>
        <end position="72"/>
    </location>
</feature>
<keyword evidence="2" id="KW-0732">Signal</keyword>
<evidence type="ECO:0000256" key="1">
    <source>
        <dbReference type="SAM" id="MobiDB-lite"/>
    </source>
</evidence>
<evidence type="ECO:0008006" key="5">
    <source>
        <dbReference type="Google" id="ProtNLM"/>
    </source>
</evidence>
<protein>
    <recommendedName>
        <fullName evidence="5">Cell envelope biogenesis protein TolA</fullName>
    </recommendedName>
</protein>
<accession>A0A562RBC3</accession>
<proteinExistence type="predicted"/>